<accession>A0ABU3A821</accession>
<reference evidence="1 2" key="1">
    <citation type="submission" date="2023-09" db="EMBL/GenBank/DDBJ databases">
        <authorList>
            <person name="Rey-Velasco X."/>
        </authorList>
    </citation>
    <scope>NUCLEOTIDE SEQUENCE [LARGE SCALE GENOMIC DNA]</scope>
    <source>
        <strain evidence="1 2">W431</strain>
    </source>
</reference>
<sequence>MSYFCHRIIGLILLLVCHLAVASIDQQIGFFLKSEFNDGDYINGIGSEYWLINPNSSVGLAINSSLGNAKVTDDLSIEHHYLAWDLGIKFGYFDDIFVYAELGFDFGEMVLSDRDKDEYDHNLTFSEFLTYLATDGYTQHHSYADYYQDYDSSNDIDGYIGSGVGVKFDQIVVEGFARYRQIDGEYWQADSQVYSGVKVTLLF</sequence>
<dbReference type="RefSeq" id="WP_311584704.1">
    <property type="nucleotide sequence ID" value="NZ_JAVRIF010000012.1"/>
</dbReference>
<keyword evidence="2" id="KW-1185">Reference proteome</keyword>
<comment type="caution">
    <text evidence="1">The sequence shown here is derived from an EMBL/GenBank/DDBJ whole genome shotgun (WGS) entry which is preliminary data.</text>
</comment>
<evidence type="ECO:0000313" key="2">
    <source>
        <dbReference type="Proteomes" id="UP001266357"/>
    </source>
</evidence>
<gene>
    <name evidence="1" type="ORF">RM573_16725</name>
</gene>
<organism evidence="1 2">
    <name type="scientific">Thalassotalea castellviae</name>
    <dbReference type="NCBI Taxonomy" id="3075612"/>
    <lineage>
        <taxon>Bacteria</taxon>
        <taxon>Pseudomonadati</taxon>
        <taxon>Pseudomonadota</taxon>
        <taxon>Gammaproteobacteria</taxon>
        <taxon>Alteromonadales</taxon>
        <taxon>Colwelliaceae</taxon>
        <taxon>Thalassotalea</taxon>
    </lineage>
</organism>
<evidence type="ECO:0000313" key="1">
    <source>
        <dbReference type="EMBL" id="MDT0605248.1"/>
    </source>
</evidence>
<protein>
    <recommendedName>
        <fullName evidence="3">Outer membrane protein beta-barrel domain-containing protein</fullName>
    </recommendedName>
</protein>
<evidence type="ECO:0008006" key="3">
    <source>
        <dbReference type="Google" id="ProtNLM"/>
    </source>
</evidence>
<dbReference type="Proteomes" id="UP001266357">
    <property type="component" value="Unassembled WGS sequence"/>
</dbReference>
<dbReference type="EMBL" id="JAVRIF010000012">
    <property type="protein sequence ID" value="MDT0605248.1"/>
    <property type="molecule type" value="Genomic_DNA"/>
</dbReference>
<proteinExistence type="predicted"/>
<name>A0ABU3A821_9GAMM</name>